<proteinExistence type="predicted"/>
<reference evidence="2" key="1">
    <citation type="submission" date="2023-01" db="EMBL/GenBank/DDBJ databases">
        <title>The chitinases involved in constricting ring structure development in the nematode-trapping fungus Drechslerella dactyloides.</title>
        <authorList>
            <person name="Wang R."/>
            <person name="Zhang L."/>
            <person name="Tang P."/>
            <person name="Li S."/>
            <person name="Liang L."/>
        </authorList>
    </citation>
    <scope>NUCLEOTIDE SEQUENCE</scope>
    <source>
        <strain evidence="2">YMF1.00031</strain>
    </source>
</reference>
<dbReference type="Proteomes" id="UP001221413">
    <property type="component" value="Unassembled WGS sequence"/>
</dbReference>
<accession>A0AAD6IPU4</accession>
<protein>
    <submittedName>
        <fullName evidence="2">Uncharacterized protein</fullName>
    </submittedName>
</protein>
<dbReference type="AlphaFoldDB" id="A0AAD6IPU4"/>
<gene>
    <name evidence="2" type="ORF">Dda_9004</name>
</gene>
<evidence type="ECO:0000313" key="2">
    <source>
        <dbReference type="EMBL" id="KAJ6256169.1"/>
    </source>
</evidence>
<dbReference type="EMBL" id="JAQGDS010000014">
    <property type="protein sequence ID" value="KAJ6256169.1"/>
    <property type="molecule type" value="Genomic_DNA"/>
</dbReference>
<feature type="chain" id="PRO_5041937708" evidence="1">
    <location>
        <begin position="27"/>
        <end position="534"/>
    </location>
</feature>
<sequence length="534" mass="59179">MAPVSIRDATALSFGLLSLLIRTASAYYQYSFPIAWEDKPSTALVNSPVSQNFECRNFKPKRVVQPTSYEAVTIYNAPTSFVTSVVALYRDYECKGAKGGNPAMLLVLDPDKPLGVNIADFKKLRYFAQVHSAQSVDFDFYDRVIQRLTGEEAAANRVYHWNSAGVFLGTSDAEGLVQNFAMEDIATPEELEMVASENTRDIEIVLGRVTNRVLGRDPERQEKIELLEAIAPQLLRPPRPRMALRPAAPRPSDTLSANQAIQSVAPVVDTARSNAGTSGMTPEQIANRPIDTMDLVMQYIDAPDKRNWFRTVVAEAYQAQKRVRAAYDILQTAALVLQTDGQNPETLAPRLSEVTRQHAGRQNGAPEGLQPQEALREQRPEDFTFVEDFDFSVSNPDPQQLGSEGVQTEMPVNENQSQLEAQAIASSPLDADDLEFFADIPFYSAQELLASLGLPVSTDTVAWDGDSTMRNDEAITIYPDMVNLFANEAGEDLARASQPNFQRFGEELGIDNSDDGFDVEEYLQGQGRKQLKTY</sequence>
<evidence type="ECO:0000256" key="1">
    <source>
        <dbReference type="SAM" id="SignalP"/>
    </source>
</evidence>
<keyword evidence="3" id="KW-1185">Reference proteome</keyword>
<organism evidence="2 3">
    <name type="scientific">Drechslerella dactyloides</name>
    <name type="common">Nematode-trapping fungus</name>
    <name type="synonym">Arthrobotrys dactyloides</name>
    <dbReference type="NCBI Taxonomy" id="74499"/>
    <lineage>
        <taxon>Eukaryota</taxon>
        <taxon>Fungi</taxon>
        <taxon>Dikarya</taxon>
        <taxon>Ascomycota</taxon>
        <taxon>Pezizomycotina</taxon>
        <taxon>Orbiliomycetes</taxon>
        <taxon>Orbiliales</taxon>
        <taxon>Orbiliaceae</taxon>
        <taxon>Drechslerella</taxon>
    </lineage>
</organism>
<comment type="caution">
    <text evidence="2">The sequence shown here is derived from an EMBL/GenBank/DDBJ whole genome shotgun (WGS) entry which is preliminary data.</text>
</comment>
<keyword evidence="1" id="KW-0732">Signal</keyword>
<name>A0AAD6IPU4_DREDA</name>
<evidence type="ECO:0000313" key="3">
    <source>
        <dbReference type="Proteomes" id="UP001221413"/>
    </source>
</evidence>
<feature type="signal peptide" evidence="1">
    <location>
        <begin position="1"/>
        <end position="26"/>
    </location>
</feature>